<keyword evidence="14" id="KW-1185">Reference proteome</keyword>
<keyword evidence="6 13" id="KW-0808">Transferase</keyword>
<dbReference type="PANTHER" id="PTHR22749">
    <property type="entry name" value="RIBOFLAVIN KINASE/FMN ADENYLYLTRANSFERASE"/>
    <property type="match status" value="1"/>
</dbReference>
<dbReference type="Proteomes" id="UP001519342">
    <property type="component" value="Unassembled WGS sequence"/>
</dbReference>
<comment type="similarity">
    <text evidence="2">Belongs to the RibF family.</text>
</comment>
<protein>
    <recommendedName>
        <fullName evidence="3">FAD synthase</fullName>
        <ecNumber evidence="3">2.7.7.2</ecNumber>
    </recommendedName>
</protein>
<evidence type="ECO:0000259" key="12">
    <source>
        <dbReference type="Pfam" id="PF06574"/>
    </source>
</evidence>
<dbReference type="EMBL" id="JAGGKS010000003">
    <property type="protein sequence ID" value="MBP1925297.1"/>
    <property type="molecule type" value="Genomic_DNA"/>
</dbReference>
<organism evidence="13 14">
    <name type="scientific">Sedimentibacter acidaminivorans</name>
    <dbReference type="NCBI Taxonomy" id="913099"/>
    <lineage>
        <taxon>Bacteria</taxon>
        <taxon>Bacillati</taxon>
        <taxon>Bacillota</taxon>
        <taxon>Tissierellia</taxon>
        <taxon>Sedimentibacter</taxon>
    </lineage>
</organism>
<comment type="pathway">
    <text evidence="1">Cofactor biosynthesis; FAD biosynthesis; FAD from FMN: step 1/1.</text>
</comment>
<dbReference type="InterPro" id="IPR015864">
    <property type="entry name" value="FAD_synthase"/>
</dbReference>
<dbReference type="SUPFAM" id="SSF52374">
    <property type="entry name" value="Nucleotidylyl transferase"/>
    <property type="match status" value="1"/>
</dbReference>
<evidence type="ECO:0000256" key="5">
    <source>
        <dbReference type="ARBA" id="ARBA00022643"/>
    </source>
</evidence>
<keyword evidence="8" id="KW-0547">Nucleotide-binding</keyword>
<dbReference type="EC" id="2.7.7.2" evidence="3"/>
<keyword evidence="4" id="KW-0285">Flavoprotein</keyword>
<evidence type="ECO:0000256" key="4">
    <source>
        <dbReference type="ARBA" id="ARBA00022630"/>
    </source>
</evidence>
<evidence type="ECO:0000256" key="3">
    <source>
        <dbReference type="ARBA" id="ARBA00012393"/>
    </source>
</evidence>
<keyword evidence="5" id="KW-0288">FMN</keyword>
<evidence type="ECO:0000256" key="11">
    <source>
        <dbReference type="ARBA" id="ARBA00049494"/>
    </source>
</evidence>
<keyword evidence="9" id="KW-0274">FAD</keyword>
<evidence type="ECO:0000256" key="2">
    <source>
        <dbReference type="ARBA" id="ARBA00010214"/>
    </source>
</evidence>
<dbReference type="InterPro" id="IPR014729">
    <property type="entry name" value="Rossmann-like_a/b/a_fold"/>
</dbReference>
<evidence type="ECO:0000313" key="13">
    <source>
        <dbReference type="EMBL" id="MBP1925297.1"/>
    </source>
</evidence>
<evidence type="ECO:0000256" key="10">
    <source>
        <dbReference type="ARBA" id="ARBA00022840"/>
    </source>
</evidence>
<dbReference type="GO" id="GO:0003919">
    <property type="term" value="F:FMN adenylyltransferase activity"/>
    <property type="evidence" value="ECO:0007669"/>
    <property type="project" value="UniProtKB-EC"/>
</dbReference>
<evidence type="ECO:0000256" key="7">
    <source>
        <dbReference type="ARBA" id="ARBA00022695"/>
    </source>
</evidence>
<gene>
    <name evidence="13" type="ORF">J2Z76_001156</name>
</gene>
<accession>A0ABS4GC85</accession>
<keyword evidence="7 13" id="KW-0548">Nucleotidyltransferase</keyword>
<dbReference type="Pfam" id="PF06574">
    <property type="entry name" value="FAD_syn"/>
    <property type="match status" value="1"/>
</dbReference>
<feature type="domain" description="FAD synthetase" evidence="12">
    <location>
        <begin position="7"/>
        <end position="157"/>
    </location>
</feature>
<dbReference type="PANTHER" id="PTHR22749:SF6">
    <property type="entry name" value="RIBOFLAVIN KINASE"/>
    <property type="match status" value="1"/>
</dbReference>
<keyword evidence="10" id="KW-0067">ATP-binding</keyword>
<evidence type="ECO:0000256" key="6">
    <source>
        <dbReference type="ARBA" id="ARBA00022679"/>
    </source>
</evidence>
<comment type="catalytic activity">
    <reaction evidence="11">
        <text>FMN + ATP + H(+) = FAD + diphosphate</text>
        <dbReference type="Rhea" id="RHEA:17237"/>
        <dbReference type="ChEBI" id="CHEBI:15378"/>
        <dbReference type="ChEBI" id="CHEBI:30616"/>
        <dbReference type="ChEBI" id="CHEBI:33019"/>
        <dbReference type="ChEBI" id="CHEBI:57692"/>
        <dbReference type="ChEBI" id="CHEBI:58210"/>
        <dbReference type="EC" id="2.7.7.2"/>
    </reaction>
</comment>
<dbReference type="RefSeq" id="WP_209511051.1">
    <property type="nucleotide sequence ID" value="NZ_JAGGKS010000003.1"/>
</dbReference>
<dbReference type="GO" id="GO:0008531">
    <property type="term" value="F:riboflavin kinase activity"/>
    <property type="evidence" value="ECO:0007669"/>
    <property type="project" value="UniProtKB-EC"/>
</dbReference>
<evidence type="ECO:0000256" key="8">
    <source>
        <dbReference type="ARBA" id="ARBA00022741"/>
    </source>
</evidence>
<keyword evidence="13" id="KW-0418">Kinase</keyword>
<sequence length="249" mass="28637">MVEKFDAACVAIGNFDGIHIGHDKLITRMIELSREKKQNSIIITFKYIKKDLKKSTKNLKYINSFNTKILLLKSYDVTDIVEIELDEHISKYSPEQFIKTILIDRFNAKNIVVGYNFTFGYKAMGNINTLKQFECVYDYKVEEIPPVKFNGIAVSSTLVRNLIQEGKIHDANKLLINNYTIFSKDIDINYNKNIGFVDNNSSIIIPSDGRYKVNIGQDIVFLTICTNKEGSVFTFNKEIEKNKDIIFLC</sequence>
<name>A0ABS4GC85_9FIRM</name>
<evidence type="ECO:0000256" key="9">
    <source>
        <dbReference type="ARBA" id="ARBA00022827"/>
    </source>
</evidence>
<evidence type="ECO:0000256" key="1">
    <source>
        <dbReference type="ARBA" id="ARBA00004726"/>
    </source>
</evidence>
<reference evidence="13 14" key="1">
    <citation type="submission" date="2021-03" db="EMBL/GenBank/DDBJ databases">
        <title>Genomic Encyclopedia of Type Strains, Phase IV (KMG-IV): sequencing the most valuable type-strain genomes for metagenomic binning, comparative biology and taxonomic classification.</title>
        <authorList>
            <person name="Goeker M."/>
        </authorList>
    </citation>
    <scope>NUCLEOTIDE SEQUENCE [LARGE SCALE GENOMIC DNA]</scope>
    <source>
        <strain evidence="13 14">DSM 24004</strain>
    </source>
</reference>
<proteinExistence type="inferred from homology"/>
<dbReference type="Gene3D" id="3.40.50.620">
    <property type="entry name" value="HUPs"/>
    <property type="match status" value="1"/>
</dbReference>
<evidence type="ECO:0000313" key="14">
    <source>
        <dbReference type="Proteomes" id="UP001519342"/>
    </source>
</evidence>
<comment type="caution">
    <text evidence="13">The sequence shown here is derived from an EMBL/GenBank/DDBJ whole genome shotgun (WGS) entry which is preliminary data.</text>
</comment>
<dbReference type="InterPro" id="IPR023468">
    <property type="entry name" value="Riboflavin_kinase"/>
</dbReference>
<dbReference type="CDD" id="cd02064">
    <property type="entry name" value="FAD_synthetase_N"/>
    <property type="match status" value="1"/>
</dbReference>